<reference evidence="5" key="1">
    <citation type="submission" date="2021-04" db="EMBL/GenBank/DDBJ databases">
        <title>Dactylosporangium aurantiacum NRRL B-8018 full assembly.</title>
        <authorList>
            <person name="Hartkoorn R.C."/>
            <person name="Beaudoing E."/>
            <person name="Hot D."/>
        </authorList>
    </citation>
    <scope>NUCLEOTIDE SEQUENCE</scope>
    <source>
        <strain evidence="5">NRRL B-8018</strain>
    </source>
</reference>
<dbReference type="OrthoDB" id="9801472at2"/>
<dbReference type="SUPFAM" id="SSF54980">
    <property type="entry name" value="EF-G C-terminal domain-like"/>
    <property type="match status" value="2"/>
</dbReference>
<evidence type="ECO:0000313" key="6">
    <source>
        <dbReference type="Proteomes" id="UP001058003"/>
    </source>
</evidence>
<dbReference type="SMART" id="SM00889">
    <property type="entry name" value="EFG_IV"/>
    <property type="match status" value="1"/>
</dbReference>
<dbReference type="GO" id="GO:0006412">
    <property type="term" value="P:translation"/>
    <property type="evidence" value="ECO:0007669"/>
    <property type="project" value="UniProtKB-KW"/>
</dbReference>
<dbReference type="Pfam" id="PF22042">
    <property type="entry name" value="EF-G_D2"/>
    <property type="match status" value="1"/>
</dbReference>
<dbReference type="InterPro" id="IPR053905">
    <property type="entry name" value="EF-G-like_DII"/>
</dbReference>
<dbReference type="GO" id="GO:0003924">
    <property type="term" value="F:GTPase activity"/>
    <property type="evidence" value="ECO:0007669"/>
    <property type="project" value="InterPro"/>
</dbReference>
<dbReference type="InterPro" id="IPR031157">
    <property type="entry name" value="G_TR_CS"/>
</dbReference>
<dbReference type="Gene3D" id="3.40.50.300">
    <property type="entry name" value="P-loop containing nucleotide triphosphate hydrolases"/>
    <property type="match status" value="1"/>
</dbReference>
<dbReference type="InterPro" id="IPR009000">
    <property type="entry name" value="Transl_B-barrel_sf"/>
</dbReference>
<dbReference type="PANTHER" id="PTHR43261:SF1">
    <property type="entry name" value="RIBOSOME-RELEASING FACTOR 2, MITOCHONDRIAL"/>
    <property type="match status" value="1"/>
</dbReference>
<dbReference type="NCBIfam" id="TIGR00231">
    <property type="entry name" value="small_GTP"/>
    <property type="match status" value="1"/>
</dbReference>
<dbReference type="SUPFAM" id="SSF54211">
    <property type="entry name" value="Ribosomal protein S5 domain 2-like"/>
    <property type="match status" value="1"/>
</dbReference>
<accession>A0A9Q9IDI3</accession>
<dbReference type="Gene3D" id="2.40.30.10">
    <property type="entry name" value="Translation factors"/>
    <property type="match status" value="1"/>
</dbReference>
<dbReference type="InterPro" id="IPR027417">
    <property type="entry name" value="P-loop_NTPase"/>
</dbReference>
<dbReference type="Pfam" id="PF14492">
    <property type="entry name" value="EFG_III"/>
    <property type="match status" value="1"/>
</dbReference>
<organism evidence="5 6">
    <name type="scientific">Dactylosporangium aurantiacum</name>
    <dbReference type="NCBI Taxonomy" id="35754"/>
    <lineage>
        <taxon>Bacteria</taxon>
        <taxon>Bacillati</taxon>
        <taxon>Actinomycetota</taxon>
        <taxon>Actinomycetes</taxon>
        <taxon>Micromonosporales</taxon>
        <taxon>Micromonosporaceae</taxon>
        <taxon>Dactylosporangium</taxon>
    </lineage>
</organism>
<evidence type="ECO:0000256" key="2">
    <source>
        <dbReference type="ARBA" id="ARBA00022917"/>
    </source>
</evidence>
<dbReference type="InterPro" id="IPR020568">
    <property type="entry name" value="Ribosomal_Su5_D2-typ_SF"/>
</dbReference>
<feature type="domain" description="Tr-type G" evidence="4">
    <location>
        <begin position="1"/>
        <end position="250"/>
    </location>
</feature>
<keyword evidence="2" id="KW-0648">Protein biosynthesis</keyword>
<dbReference type="Pfam" id="PF00009">
    <property type="entry name" value="GTP_EFTU"/>
    <property type="match status" value="1"/>
</dbReference>
<dbReference type="SUPFAM" id="SSF50447">
    <property type="entry name" value="Translation proteins"/>
    <property type="match status" value="1"/>
</dbReference>
<dbReference type="PANTHER" id="PTHR43261">
    <property type="entry name" value="TRANSLATION ELONGATION FACTOR G-RELATED"/>
    <property type="match status" value="1"/>
</dbReference>
<gene>
    <name evidence="5" type="ORF">Daura_37800</name>
</gene>
<keyword evidence="1" id="KW-0547">Nucleotide-binding</keyword>
<dbReference type="InterPro" id="IPR000640">
    <property type="entry name" value="EFG_V-like"/>
</dbReference>
<dbReference type="GO" id="GO:0005525">
    <property type="term" value="F:GTP binding"/>
    <property type="evidence" value="ECO:0007669"/>
    <property type="project" value="UniProtKB-KW"/>
</dbReference>
<dbReference type="PROSITE" id="PS51722">
    <property type="entry name" value="G_TR_2"/>
    <property type="match status" value="1"/>
</dbReference>
<keyword evidence="6" id="KW-1185">Reference proteome</keyword>
<dbReference type="CDD" id="cd01684">
    <property type="entry name" value="Tet_like_IV"/>
    <property type="match status" value="1"/>
</dbReference>
<dbReference type="KEGG" id="daur:Daura_37800"/>
<evidence type="ECO:0000313" key="5">
    <source>
        <dbReference type="EMBL" id="UWZ52370.1"/>
    </source>
</evidence>
<evidence type="ECO:0000259" key="4">
    <source>
        <dbReference type="PROSITE" id="PS51722"/>
    </source>
</evidence>
<dbReference type="SUPFAM" id="SSF52540">
    <property type="entry name" value="P-loop containing nucleoside triphosphate hydrolases"/>
    <property type="match status" value="1"/>
</dbReference>
<proteinExistence type="predicted"/>
<dbReference type="Pfam" id="PF03764">
    <property type="entry name" value="EFG_IV"/>
    <property type="match status" value="1"/>
</dbReference>
<protein>
    <submittedName>
        <fullName evidence="5">TetM/TetW/TetO/TetS family tetracycline resistance ribosomal protection protein</fullName>
    </submittedName>
</protein>
<dbReference type="CDD" id="cd04168">
    <property type="entry name" value="TetM_like"/>
    <property type="match status" value="1"/>
</dbReference>
<dbReference type="Pfam" id="PF00679">
    <property type="entry name" value="EFG_C"/>
    <property type="match status" value="1"/>
</dbReference>
<dbReference type="InterPro" id="IPR041095">
    <property type="entry name" value="EFG_II"/>
</dbReference>
<dbReference type="InterPro" id="IPR035647">
    <property type="entry name" value="EFG_III/V"/>
</dbReference>
<dbReference type="PROSITE" id="PS00301">
    <property type="entry name" value="G_TR_1"/>
    <property type="match status" value="1"/>
</dbReference>
<dbReference type="PRINTS" id="PR01037">
    <property type="entry name" value="TCRTETOQM"/>
</dbReference>
<dbReference type="Gene3D" id="3.30.230.10">
    <property type="match status" value="1"/>
</dbReference>
<dbReference type="RefSeq" id="WP_033357111.1">
    <property type="nucleotide sequence ID" value="NZ_CP073767.1"/>
</dbReference>
<dbReference type="AlphaFoldDB" id="A0A9Q9IDI3"/>
<evidence type="ECO:0000256" key="1">
    <source>
        <dbReference type="ARBA" id="ARBA00022741"/>
    </source>
</evidence>
<dbReference type="InterPro" id="IPR014721">
    <property type="entry name" value="Ribsml_uS5_D2-typ_fold_subgr"/>
</dbReference>
<dbReference type="Proteomes" id="UP001058003">
    <property type="component" value="Chromosome"/>
</dbReference>
<name>A0A9Q9IDI3_9ACTN</name>
<dbReference type="EMBL" id="CP073767">
    <property type="protein sequence ID" value="UWZ52370.1"/>
    <property type="molecule type" value="Genomic_DNA"/>
</dbReference>
<dbReference type="InterPro" id="IPR000795">
    <property type="entry name" value="T_Tr_GTP-bd_dom"/>
</dbReference>
<sequence>MLNIGIVAHVDAGKTSLTERILFHSGVIGRVGSVDDGDTQTDSMDLERRRGITIRSAVVAFTVGDLRVNLIDTPGHPDFIAEVERVLRVLDGAVLVLSAVEGVQAQTRVLMRALTRLGIPVLLFVNKIDRRGARHDELLHDIRRLLTPAAVPVATVEDLGTPHARAVPAALRGTAVAELLAEHSDAFLRAYLDDDAALTEDAYRAEVARQSRRGQVHPVFFGSAVTGEGVAGLVGDLGRLLPVAAQDGPLRATVFKIEHGRARERIAYVRVHAGTLAARERVAYHRREPHGAVVERAAKLTAVRTFERGTDTTDTPATAGAIAKVWGLTDVRIGDQLGTADGLAETGIFLPPSLETIVRPGRPGGGPALHAALQRLAEQDPLISLRRDELGGELSVRLYGEVQKEILASTLAETYGVQVEFTETRPVCVETVVGHGEAVEEIGAGGSPFWATVGLRVGPATPGTGIRFDLAVELGALPAAYHKAIEETVRGTLTQGLYGWEVPDCVVTLTRTGYFSPISAAGDFRKLTPLVLMEALRQAGTRVHEPVNRFELEIPPDCLSAVLARLARARAVTTVDSGADGADGTAGGAGGACHLRGTLPASAVHDVEQDLPGLSHGAAVFSSELSGYQPVTGEVPTRARTDNNPVHREEYLLRTMHRA</sequence>
<dbReference type="GO" id="GO:0032790">
    <property type="term" value="P:ribosome disassembly"/>
    <property type="evidence" value="ECO:0007669"/>
    <property type="project" value="TreeGrafter"/>
</dbReference>
<dbReference type="Gene3D" id="3.30.70.870">
    <property type="entry name" value="Elongation Factor G (Translational Gtpase), domain 3"/>
    <property type="match status" value="1"/>
</dbReference>
<evidence type="ECO:0000256" key="3">
    <source>
        <dbReference type="ARBA" id="ARBA00023134"/>
    </source>
</evidence>
<dbReference type="FunFam" id="3.40.50.300:FF:002549">
    <property type="entry name" value="Tetracycline resistance protein, GTP-binding elongation family"/>
    <property type="match status" value="1"/>
</dbReference>
<dbReference type="InterPro" id="IPR005517">
    <property type="entry name" value="Transl_elong_EFG/EF2_IV"/>
</dbReference>
<dbReference type="InterPro" id="IPR005225">
    <property type="entry name" value="Small_GTP-bd"/>
</dbReference>
<dbReference type="PRINTS" id="PR00315">
    <property type="entry name" value="ELONGATNFCT"/>
</dbReference>
<keyword evidence="3" id="KW-0342">GTP-binding</keyword>